<proteinExistence type="predicted"/>
<evidence type="ECO:0000313" key="2">
    <source>
        <dbReference type="Proteomes" id="UP000324222"/>
    </source>
</evidence>
<accession>A0A5B7JMA7</accession>
<evidence type="ECO:0000313" key="1">
    <source>
        <dbReference type="EMBL" id="MPC95573.1"/>
    </source>
</evidence>
<dbReference type="Proteomes" id="UP000324222">
    <property type="component" value="Unassembled WGS sequence"/>
</dbReference>
<dbReference type="EMBL" id="VSRR010102771">
    <property type="protein sequence ID" value="MPC95573.1"/>
    <property type="molecule type" value="Genomic_DNA"/>
</dbReference>
<reference evidence="1 2" key="1">
    <citation type="submission" date="2019-05" db="EMBL/GenBank/DDBJ databases">
        <title>Another draft genome of Portunus trituberculatus and its Hox gene families provides insights of decapod evolution.</title>
        <authorList>
            <person name="Jeong J.-H."/>
            <person name="Song I."/>
            <person name="Kim S."/>
            <person name="Choi T."/>
            <person name="Kim D."/>
            <person name="Ryu S."/>
            <person name="Kim W."/>
        </authorList>
    </citation>
    <scope>NUCLEOTIDE SEQUENCE [LARGE SCALE GENOMIC DNA]</scope>
    <source>
        <tissue evidence="1">Muscle</tissue>
    </source>
</reference>
<protein>
    <submittedName>
        <fullName evidence="1">Uncharacterized protein</fullName>
    </submittedName>
</protein>
<dbReference type="AlphaFoldDB" id="A0A5B7JMA7"/>
<organism evidence="1 2">
    <name type="scientific">Portunus trituberculatus</name>
    <name type="common">Swimming crab</name>
    <name type="synonym">Neptunus trituberculatus</name>
    <dbReference type="NCBI Taxonomy" id="210409"/>
    <lineage>
        <taxon>Eukaryota</taxon>
        <taxon>Metazoa</taxon>
        <taxon>Ecdysozoa</taxon>
        <taxon>Arthropoda</taxon>
        <taxon>Crustacea</taxon>
        <taxon>Multicrustacea</taxon>
        <taxon>Malacostraca</taxon>
        <taxon>Eumalacostraca</taxon>
        <taxon>Eucarida</taxon>
        <taxon>Decapoda</taxon>
        <taxon>Pleocyemata</taxon>
        <taxon>Brachyura</taxon>
        <taxon>Eubrachyura</taxon>
        <taxon>Portunoidea</taxon>
        <taxon>Portunidae</taxon>
        <taxon>Portuninae</taxon>
        <taxon>Portunus</taxon>
    </lineage>
</organism>
<name>A0A5B7JMA7_PORTR</name>
<sequence>MDQWQAWPHHLQGQSDPVSTAVSLYFSPGDTLAVPPGFTASPTLTCPVDVCDLICPVLVNSQSQRPLPSLLVSPPSLLPSQSPIPFADLFVVFGRNFDIAVSLSHL</sequence>
<gene>
    <name evidence="1" type="ORF">E2C01_090791</name>
</gene>
<comment type="caution">
    <text evidence="1">The sequence shown here is derived from an EMBL/GenBank/DDBJ whole genome shotgun (WGS) entry which is preliminary data.</text>
</comment>
<keyword evidence="2" id="KW-1185">Reference proteome</keyword>